<keyword evidence="4 6" id="KW-1133">Transmembrane helix</keyword>
<dbReference type="InterPro" id="IPR050638">
    <property type="entry name" value="AA-Vitamin_Transporters"/>
</dbReference>
<feature type="transmembrane region" description="Helical" evidence="6">
    <location>
        <begin position="94"/>
        <end position="115"/>
    </location>
</feature>
<protein>
    <submittedName>
        <fullName evidence="8">DMT family transporter</fullName>
    </submittedName>
</protein>
<keyword evidence="3 6" id="KW-0812">Transmembrane</keyword>
<accession>A0A7S7NL19</accession>
<evidence type="ECO:0000256" key="5">
    <source>
        <dbReference type="ARBA" id="ARBA00023136"/>
    </source>
</evidence>
<name>A0A7S7NL19_PALFE</name>
<dbReference type="RefSeq" id="WP_194447261.1">
    <property type="nucleotide sequence ID" value="NZ_CP063849.1"/>
</dbReference>
<dbReference type="KEGG" id="pfer:IRI77_22520"/>
<gene>
    <name evidence="8" type="ORF">IRI77_22520</name>
</gene>
<feature type="domain" description="EamA" evidence="7">
    <location>
        <begin position="5"/>
        <end position="138"/>
    </location>
</feature>
<keyword evidence="2" id="KW-1003">Cell membrane</keyword>
<dbReference type="EMBL" id="CP063849">
    <property type="protein sequence ID" value="QOY85591.1"/>
    <property type="molecule type" value="Genomic_DNA"/>
</dbReference>
<feature type="transmembrane region" description="Helical" evidence="6">
    <location>
        <begin position="275"/>
        <end position="292"/>
    </location>
</feature>
<sequence length="305" mass="33212">MRNLALLALVNLLWAIQFPASRVAAQELRPLTLTWFAMLLAAILMLPVAWSERRPAAPPGRWPARVAQVLFLGLSGSLVAQMCLNWGLERAPASNASVINLTVPVLMTVLAALLLGERMSTVRWLAFALSIPGVLLSSGIRWNETSFVEGRYFLGNMLIFLSCWGSAFYNVYSKRALDWLGPAQLLVATFTVSLIALLPAMLIYEPGPMQRLQSASPAALFGLIIIGALSLALSMFLYFRVLGEVDATQASLSIYFLPVFGVLLSSLALHETLNSALLAGGFLVGFGAWLVTMHEQRSKRTVTTS</sequence>
<evidence type="ECO:0000256" key="2">
    <source>
        <dbReference type="ARBA" id="ARBA00022475"/>
    </source>
</evidence>
<evidence type="ECO:0000259" key="7">
    <source>
        <dbReference type="Pfam" id="PF00892"/>
    </source>
</evidence>
<evidence type="ECO:0000256" key="3">
    <source>
        <dbReference type="ARBA" id="ARBA00022692"/>
    </source>
</evidence>
<dbReference type="Pfam" id="PF00892">
    <property type="entry name" value="EamA"/>
    <property type="match status" value="2"/>
</dbReference>
<dbReference type="PANTHER" id="PTHR32322:SF18">
    <property type="entry name" value="S-ADENOSYLMETHIONINE_S-ADENOSYLHOMOCYSTEINE TRANSPORTER"/>
    <property type="match status" value="1"/>
</dbReference>
<evidence type="ECO:0000256" key="1">
    <source>
        <dbReference type="ARBA" id="ARBA00004651"/>
    </source>
</evidence>
<evidence type="ECO:0000313" key="9">
    <source>
        <dbReference type="Proteomes" id="UP000593892"/>
    </source>
</evidence>
<comment type="subcellular location">
    <subcellularLocation>
        <location evidence="1">Cell membrane</location>
        <topology evidence="1">Multi-pass membrane protein</topology>
    </subcellularLocation>
</comment>
<feature type="transmembrane region" description="Helical" evidence="6">
    <location>
        <begin position="35"/>
        <end position="52"/>
    </location>
</feature>
<evidence type="ECO:0000313" key="8">
    <source>
        <dbReference type="EMBL" id="QOY85591.1"/>
    </source>
</evidence>
<dbReference type="InterPro" id="IPR000620">
    <property type="entry name" value="EamA_dom"/>
</dbReference>
<feature type="transmembrane region" description="Helical" evidence="6">
    <location>
        <begin position="184"/>
        <end position="204"/>
    </location>
</feature>
<dbReference type="GO" id="GO:0005886">
    <property type="term" value="C:plasma membrane"/>
    <property type="evidence" value="ECO:0007669"/>
    <property type="project" value="UniProtKB-SubCell"/>
</dbReference>
<dbReference type="SUPFAM" id="SSF103481">
    <property type="entry name" value="Multidrug resistance efflux transporter EmrE"/>
    <property type="match status" value="2"/>
</dbReference>
<feature type="transmembrane region" description="Helical" evidence="6">
    <location>
        <begin position="64"/>
        <end position="88"/>
    </location>
</feature>
<keyword evidence="5 6" id="KW-0472">Membrane</keyword>
<dbReference type="Proteomes" id="UP000593892">
    <property type="component" value="Chromosome"/>
</dbReference>
<keyword evidence="9" id="KW-1185">Reference proteome</keyword>
<reference evidence="8 9" key="1">
    <citation type="submission" date="2020-10" db="EMBL/GenBank/DDBJ databases">
        <title>Complete genome sequence of Paludibaculum fermentans P105T, a facultatively anaerobic acidobacterium capable of dissimilatory Fe(III) reduction.</title>
        <authorList>
            <person name="Dedysh S.N."/>
            <person name="Beletsky A.V."/>
            <person name="Kulichevskaya I.S."/>
            <person name="Mardanov A.V."/>
            <person name="Ravin N.V."/>
        </authorList>
    </citation>
    <scope>NUCLEOTIDE SEQUENCE [LARGE SCALE GENOMIC DNA]</scope>
    <source>
        <strain evidence="8 9">P105</strain>
    </source>
</reference>
<evidence type="ECO:0000256" key="4">
    <source>
        <dbReference type="ARBA" id="ARBA00022989"/>
    </source>
</evidence>
<feature type="domain" description="EamA" evidence="7">
    <location>
        <begin position="154"/>
        <end position="292"/>
    </location>
</feature>
<feature type="transmembrane region" description="Helical" evidence="6">
    <location>
        <begin position="250"/>
        <end position="269"/>
    </location>
</feature>
<feature type="transmembrane region" description="Helical" evidence="6">
    <location>
        <begin position="152"/>
        <end position="172"/>
    </location>
</feature>
<proteinExistence type="predicted"/>
<organism evidence="8 9">
    <name type="scientific">Paludibaculum fermentans</name>
    <dbReference type="NCBI Taxonomy" id="1473598"/>
    <lineage>
        <taxon>Bacteria</taxon>
        <taxon>Pseudomonadati</taxon>
        <taxon>Acidobacteriota</taxon>
        <taxon>Terriglobia</taxon>
        <taxon>Bryobacterales</taxon>
        <taxon>Bryobacteraceae</taxon>
        <taxon>Paludibaculum</taxon>
    </lineage>
</organism>
<feature type="transmembrane region" description="Helical" evidence="6">
    <location>
        <begin position="122"/>
        <end position="140"/>
    </location>
</feature>
<dbReference type="AlphaFoldDB" id="A0A7S7NL19"/>
<dbReference type="InterPro" id="IPR037185">
    <property type="entry name" value="EmrE-like"/>
</dbReference>
<evidence type="ECO:0000256" key="6">
    <source>
        <dbReference type="SAM" id="Phobius"/>
    </source>
</evidence>
<dbReference type="PANTHER" id="PTHR32322">
    <property type="entry name" value="INNER MEMBRANE TRANSPORTER"/>
    <property type="match status" value="1"/>
</dbReference>
<feature type="transmembrane region" description="Helical" evidence="6">
    <location>
        <begin position="216"/>
        <end position="238"/>
    </location>
</feature>